<protein>
    <submittedName>
        <fullName evidence="1">Uncharacterized protein</fullName>
    </submittedName>
</protein>
<dbReference type="EMBL" id="BAAATD010000005">
    <property type="protein sequence ID" value="GAA2605654.1"/>
    <property type="molecule type" value="Genomic_DNA"/>
</dbReference>
<reference evidence="1 2" key="1">
    <citation type="journal article" date="2019" name="Int. J. Syst. Evol. Microbiol.">
        <title>The Global Catalogue of Microorganisms (GCM) 10K type strain sequencing project: providing services to taxonomists for standard genome sequencing and annotation.</title>
        <authorList>
            <consortium name="The Broad Institute Genomics Platform"/>
            <consortium name="The Broad Institute Genome Sequencing Center for Infectious Disease"/>
            <person name="Wu L."/>
            <person name="Ma J."/>
        </authorList>
    </citation>
    <scope>NUCLEOTIDE SEQUENCE [LARGE SCALE GENOMIC DNA]</scope>
    <source>
        <strain evidence="1 2">JCM 6833</strain>
    </source>
</reference>
<evidence type="ECO:0000313" key="1">
    <source>
        <dbReference type="EMBL" id="GAA2605654.1"/>
    </source>
</evidence>
<dbReference type="RefSeq" id="WP_344543704.1">
    <property type="nucleotide sequence ID" value="NZ_BAAATD010000005.1"/>
</dbReference>
<organism evidence="1 2">
    <name type="scientific">Actinomadura fulvescens</name>
    <dbReference type="NCBI Taxonomy" id="46160"/>
    <lineage>
        <taxon>Bacteria</taxon>
        <taxon>Bacillati</taxon>
        <taxon>Actinomycetota</taxon>
        <taxon>Actinomycetes</taxon>
        <taxon>Streptosporangiales</taxon>
        <taxon>Thermomonosporaceae</taxon>
        <taxon>Actinomadura</taxon>
    </lineage>
</organism>
<comment type="caution">
    <text evidence="1">The sequence shown here is derived from an EMBL/GenBank/DDBJ whole genome shotgun (WGS) entry which is preliminary data.</text>
</comment>
<keyword evidence="2" id="KW-1185">Reference proteome</keyword>
<dbReference type="Proteomes" id="UP001501509">
    <property type="component" value="Unassembled WGS sequence"/>
</dbReference>
<name>A0ABN3PWD6_9ACTN</name>
<evidence type="ECO:0000313" key="2">
    <source>
        <dbReference type="Proteomes" id="UP001501509"/>
    </source>
</evidence>
<gene>
    <name evidence="1" type="ORF">GCM10010411_44790</name>
</gene>
<sequence length="389" mass="39714">MGIALATVYAPLPAVALETHDPLRQPTSPVATAGQFYSARIRVLDKVWIPALNESITFKVAGVGGVPATGVDSVALNIAAASEPGRESNGELVVSPSGSADSEAAATAYNSSFYAQNLVIAKVGPDGHLKITNPNAARVLVYADVHGYTLRTAGATAGTRFVPLKPARIGRVNVPANASYTLAPLGQAGIPTTGVSHAAFTITAKSATKGKLTVHPSGQPRPGDTNLDYGQNQYHQNHVFAQLGADGKVIISNAGSAAVTVDVDAAGYFTTSETDAAAQTIKTLQPANLTGYITIPAQGTHILTPLGKGGIPANGVSAVAISIFTVGRSGALRIFPSGTPAAVTHAVSILPDLLYRGFIPAKLGADGKIAILNSSSSPVTARIASFAYF</sequence>
<proteinExistence type="predicted"/>
<accession>A0ABN3PWD6</accession>